<evidence type="ECO:0000313" key="2">
    <source>
        <dbReference type="EMBL" id="NVD45438.1"/>
    </source>
</evidence>
<dbReference type="AlphaFoldDB" id="A0A850H6H0"/>
<feature type="transmembrane region" description="Helical" evidence="1">
    <location>
        <begin position="153"/>
        <end position="173"/>
    </location>
</feature>
<reference evidence="2 3" key="1">
    <citation type="submission" date="2020-06" db="EMBL/GenBank/DDBJ databases">
        <title>Altererythrobacter sp. HHU K3-1.</title>
        <authorList>
            <person name="Zhang D."/>
            <person name="Xue H."/>
        </authorList>
    </citation>
    <scope>NUCLEOTIDE SEQUENCE [LARGE SCALE GENOMIC DNA]</scope>
    <source>
        <strain evidence="2 3">HHU K3-1</strain>
    </source>
</reference>
<dbReference type="Pfam" id="PF13687">
    <property type="entry name" value="DUF4153"/>
    <property type="match status" value="1"/>
</dbReference>
<feature type="transmembrane region" description="Helical" evidence="1">
    <location>
        <begin position="260"/>
        <end position="280"/>
    </location>
</feature>
<feature type="transmembrane region" description="Helical" evidence="1">
    <location>
        <begin position="56"/>
        <end position="76"/>
    </location>
</feature>
<feature type="transmembrane region" description="Helical" evidence="1">
    <location>
        <begin position="83"/>
        <end position="101"/>
    </location>
</feature>
<organism evidence="2 3">
    <name type="scientific">Qipengyuania atrilutea</name>
    <dbReference type="NCBI Taxonomy" id="2744473"/>
    <lineage>
        <taxon>Bacteria</taxon>
        <taxon>Pseudomonadati</taxon>
        <taxon>Pseudomonadota</taxon>
        <taxon>Alphaproteobacteria</taxon>
        <taxon>Sphingomonadales</taxon>
        <taxon>Erythrobacteraceae</taxon>
        <taxon>Qipengyuania</taxon>
    </lineage>
</organism>
<name>A0A850H6H0_9SPHN</name>
<dbReference type="RefSeq" id="WP_176267712.1">
    <property type="nucleotide sequence ID" value="NZ_JABWGV010000003.1"/>
</dbReference>
<comment type="caution">
    <text evidence="2">The sequence shown here is derived from an EMBL/GenBank/DDBJ whole genome shotgun (WGS) entry which is preliminary data.</text>
</comment>
<evidence type="ECO:0000256" key="1">
    <source>
        <dbReference type="SAM" id="Phobius"/>
    </source>
</evidence>
<keyword evidence="3" id="KW-1185">Reference proteome</keyword>
<feature type="transmembrane region" description="Helical" evidence="1">
    <location>
        <begin position="292"/>
        <end position="317"/>
    </location>
</feature>
<dbReference type="Proteomes" id="UP000561438">
    <property type="component" value="Unassembled WGS sequence"/>
</dbReference>
<feature type="transmembrane region" description="Helical" evidence="1">
    <location>
        <begin position="365"/>
        <end position="384"/>
    </location>
</feature>
<proteinExistence type="predicted"/>
<keyword evidence="1" id="KW-0812">Transmembrane</keyword>
<feature type="transmembrane region" description="Helical" evidence="1">
    <location>
        <begin position="193"/>
        <end position="210"/>
    </location>
</feature>
<dbReference type="EMBL" id="JABWGV010000003">
    <property type="protein sequence ID" value="NVD45438.1"/>
    <property type="molecule type" value="Genomic_DNA"/>
</dbReference>
<dbReference type="InterPro" id="IPR025291">
    <property type="entry name" value="DUF4153"/>
</dbReference>
<feature type="transmembrane region" description="Helical" evidence="1">
    <location>
        <begin position="329"/>
        <end position="353"/>
    </location>
</feature>
<keyword evidence="1" id="KW-1133">Transmembrane helix</keyword>
<keyword evidence="1" id="KW-0472">Membrane</keyword>
<feature type="transmembrane region" description="Helical" evidence="1">
    <location>
        <begin position="113"/>
        <end position="133"/>
    </location>
</feature>
<feature type="transmembrane region" description="Helical" evidence="1">
    <location>
        <begin position="222"/>
        <end position="248"/>
    </location>
</feature>
<accession>A0A850H6H0</accession>
<evidence type="ECO:0000313" key="3">
    <source>
        <dbReference type="Proteomes" id="UP000561438"/>
    </source>
</evidence>
<gene>
    <name evidence="2" type="ORF">HUV48_10515</name>
</gene>
<protein>
    <submittedName>
        <fullName evidence="2">DUF4153 domain-containing protein</fullName>
    </submittedName>
</protein>
<sequence>MANEDTGEPALTGAAEREDDWLLEPWAPRPWGSAALLGVAGLVVHFLSGVPDPTPWRAAATGFVAVASLSLAVTFAPGRAKPSLIFSLLAGLVVAGLAWRVESAGDRYAAPEFWFAAGLLAVGLALPLFQAGFHRLRWQTPYKVAHFHVWTDAISLAGAAAFTGLSWALVWLLAALFELIQIDILRELVAEEWFGLTFAGAAFGAALGTLRNQLRILGTLQSVVLLVFSLLAVPLAAALAVFLVAVIFSGLDVLWEATRSATPVLLAIAVGSFVLVNAVVRDERADMSGSRIMRIAARILALGILPLTIFAAISMGMRIAQHGLSPERIWSLIAIAVGVAYGVGYFAAVLRGWRGEWDERLRRANMHLAVATCVIAFILALPIVDFGAVSARNQVARLNSGKVSVEDFDYAALRWDFGDAGRRALERLAKVGNGKVASLASDTVAMRNRPYGTTSMNERRQISYKPDLSRFDEQTADAIRAHLRDEIILCREGCRVINLGEVRQGRLIAVMTTSEYGTNPHLLLVKPKSAKAITQRIVDGALVHEHEELGRAPSADGVVELRPFTGVQVFVNGEPASQPFK</sequence>